<dbReference type="SUPFAM" id="SSF51126">
    <property type="entry name" value="Pectin lyase-like"/>
    <property type="match status" value="4"/>
</dbReference>
<dbReference type="InterPro" id="IPR012334">
    <property type="entry name" value="Pectin_lyas_fold"/>
</dbReference>
<evidence type="ECO:0000256" key="1">
    <source>
        <dbReference type="SAM" id="Phobius"/>
    </source>
</evidence>
<dbReference type="RefSeq" id="WP_191758449.1">
    <property type="nucleotide sequence ID" value="NZ_VJXY01000015.1"/>
</dbReference>
<dbReference type="InterPro" id="IPR011050">
    <property type="entry name" value="Pectin_lyase_fold/virulence"/>
</dbReference>
<protein>
    <submittedName>
        <fullName evidence="3">Filamentous hemagglutinin N-terminal domain-containing protein</fullName>
    </submittedName>
</protein>
<dbReference type="Proteomes" id="UP001165986">
    <property type="component" value="Unassembled WGS sequence"/>
</dbReference>
<evidence type="ECO:0000313" key="4">
    <source>
        <dbReference type="Proteomes" id="UP001165986"/>
    </source>
</evidence>
<proteinExistence type="predicted"/>
<dbReference type="Pfam" id="PF05860">
    <property type="entry name" value="TPS"/>
    <property type="match status" value="1"/>
</dbReference>
<reference evidence="3" key="1">
    <citation type="submission" date="2019-07" db="EMBL/GenBank/DDBJ databases">
        <title>Toxilogical consequences of a new and cryptic species of cyanobacteria (Komarekiella delphini-convector) recovered from the epidermis of a bottlenose dolphin and 1500 ft. in the air.</title>
        <authorList>
            <person name="Brown A.O."/>
            <person name="Dvorak P."/>
            <person name="Villanueva C.D."/>
            <person name="Foss A.J."/>
            <person name="Garvey A.D."/>
            <person name="Gibson Q.A."/>
            <person name="Johansen J.R."/>
            <person name="Casamatta D.A."/>
        </authorList>
    </citation>
    <scope>NUCLEOTIDE SEQUENCE</scope>
    <source>
        <strain evidence="3">SJRDD-AB1</strain>
    </source>
</reference>
<sequence>MILRLPQRQAIIVQLSSTTQSFKKTAASDKKFFNLYLKIASAWSLFGIVAFVQTPVFAQSVIAPDNTLGAENSNVVTNFNLNGLPVELITGGATRGINLFHSFQEFNVSEGRGAYFLSPSADIQNILARVTGSNRSEILGRLGISGESQPNLFLMNPNGIIFGNNASLDLQGSFVGTTANAIQFGEKGNFSTTNPQAPGLLTVNPSALFFNQINRSEIVNRSRQIGIPGSFYLVGGDITFDNGVAGSLENRLELGAVAGIGTVGLIGSGNQMQLVFPEGISKADIVMKNNAFVVTNKGSAITVNTGNLSLSNNSFISSVFQAGEGQIGVAAADVVVNASGDVILDNLSNIISRGLENSLGNTGNVIINARSIRLINQSQIGSNSQRSQGNIILNAQDDVSLDRNSFISTGGVLNAIGKSGDITITSPNINLNNQSGINSANFGQGEGGKITLKAQEAISLNNESRISSSSAASVFGGVNNLPSGDIEIKTKTLALDGNNTIISSANFDEGKGGNIRVVADDSILLNDLASISSSSTGKGDSGIIQLDTRSLTLTNGGNIGTQSSGLGNSGNLLVNASDFVNLSGITTFTNPLTGKLDFIGSGLTTSAFGAGNGGQLTMNTQRLSINDGGYITTTSSQSGRGGNLTINAKDFMEVVGRSPNLASRVSTSTLDFGDSGSLNINTSRLSIRDGATVTTLTPGTGKGGELTIDAKDSVEVIGGSSNFPNNRSIISTTAFVGDAGNMKINTGSFSIRDGGQVTTSTFGKGRGGNLTVNATTGVEVIGISVNGFVSSLNTSAAPNSTGNAGDMKVNTPQLLVRDGAEVLANARGIGNAGIMTISASRIRLDNKASINANTRSPNKDPNREQATININTQNLTLRRNSSITTDATGENVIGGNINIDTNLLIALENSRISANSDNSRGGRVRINAQGVFVGTQPSDLSKYITATSGVGLSGTVNVNSPDNSAIQNSLTELPTNAIDTNALIANSCIARGNKKQESSFIITGGGALPNRPGDVSMSNYSIDRVRSVNNENTSHPWKKGDPIVEPNGVYRLPNGQLIMSRECQNN</sequence>
<gene>
    <name evidence="3" type="ORF">FNW02_15645</name>
</gene>
<accession>A0AA40SYA0</accession>
<dbReference type="SMART" id="SM00912">
    <property type="entry name" value="Haemagg_act"/>
    <property type="match status" value="1"/>
</dbReference>
<keyword evidence="1" id="KW-1133">Transmembrane helix</keyword>
<name>A0AA40SYA0_9NOST</name>
<dbReference type="AlphaFoldDB" id="A0AA40SYA0"/>
<keyword evidence="1" id="KW-0472">Membrane</keyword>
<comment type="caution">
    <text evidence="3">The sequence shown here is derived from an EMBL/GenBank/DDBJ whole genome shotgun (WGS) entry which is preliminary data.</text>
</comment>
<keyword evidence="1" id="KW-0812">Transmembrane</keyword>
<feature type="transmembrane region" description="Helical" evidence="1">
    <location>
        <begin position="32"/>
        <end position="52"/>
    </location>
</feature>
<dbReference type="InterPro" id="IPR008638">
    <property type="entry name" value="FhaB/CdiA-like_TPS"/>
</dbReference>
<feature type="domain" description="Filamentous haemagglutinin FhaB/tRNA nuclease CdiA-like TPS" evidence="2">
    <location>
        <begin position="70"/>
        <end position="185"/>
    </location>
</feature>
<dbReference type="EMBL" id="VJXY01000015">
    <property type="protein sequence ID" value="MBD6617227.1"/>
    <property type="molecule type" value="Genomic_DNA"/>
</dbReference>
<keyword evidence="4" id="KW-1185">Reference proteome</keyword>
<evidence type="ECO:0000313" key="3">
    <source>
        <dbReference type="EMBL" id="MBD6617227.1"/>
    </source>
</evidence>
<evidence type="ECO:0000259" key="2">
    <source>
        <dbReference type="SMART" id="SM00912"/>
    </source>
</evidence>
<dbReference type="Gene3D" id="2.160.20.10">
    <property type="entry name" value="Single-stranded right-handed beta-helix, Pectin lyase-like"/>
    <property type="match status" value="3"/>
</dbReference>
<dbReference type="NCBIfam" id="TIGR01901">
    <property type="entry name" value="adhes_NPXG"/>
    <property type="match status" value="1"/>
</dbReference>
<organism evidence="3 4">
    <name type="scientific">Komarekiella delphini-convector SJRDD-AB1</name>
    <dbReference type="NCBI Taxonomy" id="2593771"/>
    <lineage>
        <taxon>Bacteria</taxon>
        <taxon>Bacillati</taxon>
        <taxon>Cyanobacteriota</taxon>
        <taxon>Cyanophyceae</taxon>
        <taxon>Nostocales</taxon>
        <taxon>Nostocaceae</taxon>
        <taxon>Komarekiella</taxon>
        <taxon>Komarekiella delphini-convector</taxon>
    </lineage>
</organism>